<keyword evidence="4" id="KW-1185">Reference proteome</keyword>
<comment type="caution">
    <text evidence="3">The sequence shown here is derived from an EMBL/GenBank/DDBJ whole genome shotgun (WGS) entry which is preliminary data.</text>
</comment>
<dbReference type="Proteomes" id="UP000176005">
    <property type="component" value="Unassembled WGS sequence"/>
</dbReference>
<evidence type="ECO:0000313" key="4">
    <source>
        <dbReference type="Proteomes" id="UP000176005"/>
    </source>
</evidence>
<keyword evidence="1" id="KW-0175">Coiled coil</keyword>
<feature type="non-terminal residue" evidence="3">
    <location>
        <position position="191"/>
    </location>
</feature>
<dbReference type="EMBL" id="LJGW01000473">
    <property type="protein sequence ID" value="OEV07780.1"/>
    <property type="molecule type" value="Genomic_DNA"/>
</dbReference>
<dbReference type="RefSeq" id="WP_420856029.1">
    <property type="nucleotide sequence ID" value="NZ_LJGW01000473.1"/>
</dbReference>
<reference evidence="3 4" key="1">
    <citation type="journal article" date="2016" name="Front. Microbiol.">
        <title>Comparative Genomics Analysis of Streptomyces Species Reveals Their Adaptation to the Marine Environment and Their Diversity at the Genomic Level.</title>
        <authorList>
            <person name="Tian X."/>
            <person name="Zhang Z."/>
            <person name="Yang T."/>
            <person name="Chen M."/>
            <person name="Li J."/>
            <person name="Chen F."/>
            <person name="Yang J."/>
            <person name="Li W."/>
            <person name="Zhang B."/>
            <person name="Zhang Z."/>
            <person name="Wu J."/>
            <person name="Zhang C."/>
            <person name="Long L."/>
            <person name="Xiao J."/>
        </authorList>
    </citation>
    <scope>NUCLEOTIDE SEQUENCE [LARGE SCALE GENOMIC DNA]</scope>
    <source>
        <strain evidence="3 4">SCSIO 10429</strain>
    </source>
</reference>
<feature type="coiled-coil region" evidence="1">
    <location>
        <begin position="108"/>
        <end position="139"/>
    </location>
</feature>
<name>A0A1E7KV31_9ACTN</name>
<protein>
    <submittedName>
        <fullName evidence="3">Uncharacterized protein</fullName>
    </submittedName>
</protein>
<feature type="non-terminal residue" evidence="3">
    <location>
        <position position="1"/>
    </location>
</feature>
<evidence type="ECO:0000313" key="3">
    <source>
        <dbReference type="EMBL" id="OEV07780.1"/>
    </source>
</evidence>
<feature type="coiled-coil region" evidence="1">
    <location>
        <begin position="17"/>
        <end position="65"/>
    </location>
</feature>
<dbReference type="AlphaFoldDB" id="A0A1E7KV31"/>
<gene>
    <name evidence="3" type="ORF">AN218_28615</name>
</gene>
<dbReference type="Gene3D" id="6.10.250.3150">
    <property type="match status" value="1"/>
</dbReference>
<feature type="compositionally biased region" description="Basic and acidic residues" evidence="2">
    <location>
        <begin position="161"/>
        <end position="182"/>
    </location>
</feature>
<proteinExistence type="predicted"/>
<dbReference type="PATRIC" id="fig|518642.10.peg.574"/>
<accession>A0A1E7KV31</accession>
<organism evidence="3 4">
    <name type="scientific">Streptomyces nanshensis</name>
    <dbReference type="NCBI Taxonomy" id="518642"/>
    <lineage>
        <taxon>Bacteria</taxon>
        <taxon>Bacillati</taxon>
        <taxon>Actinomycetota</taxon>
        <taxon>Actinomycetes</taxon>
        <taxon>Kitasatosporales</taxon>
        <taxon>Streptomycetaceae</taxon>
        <taxon>Streptomyces</taxon>
    </lineage>
</organism>
<feature type="region of interest" description="Disordered" evidence="2">
    <location>
        <begin position="161"/>
        <end position="191"/>
    </location>
</feature>
<evidence type="ECO:0000256" key="1">
    <source>
        <dbReference type="SAM" id="Coils"/>
    </source>
</evidence>
<evidence type="ECO:0000256" key="2">
    <source>
        <dbReference type="SAM" id="MobiDB-lite"/>
    </source>
</evidence>
<sequence>RPADPGAGAERSAGARVDRLYAQAEAATEKYNAAAESARELQRQVEYAQENAARKQERVNRLRSALASVAGAQYRSGGIDPSVALMLTEDADGYLDKAATLDRIGSRQEAKLRRLNSAERALRQQRAEADAKLAHLERERAARKHHKKAVLKKLREARAVLRELSPSERAERDRASRADGRDAASVPGAGA</sequence>